<dbReference type="FunFam" id="2.120.10.30:FF:000142">
    <property type="entry name" value="NHL repeat containing E3 ubiquitin protein ligase 1"/>
    <property type="match status" value="1"/>
</dbReference>
<feature type="domain" description="RING-type" evidence="10">
    <location>
        <begin position="235"/>
        <end position="279"/>
    </location>
</feature>
<dbReference type="InterPro" id="IPR050952">
    <property type="entry name" value="TRIM-NHL_E3_ligases"/>
</dbReference>
<sequence length="594" mass="62233">MAAAVQTPLTLHHQGQLGKRGGQLARFAALCPRYDYRLRNELATSRQEVLATAAMGEQTRGKATCVFNVAVLELQVGLMISAQLSPTYRLSPSPQLSILLTATGSCFSTRSPEKKEMTTMLTVLPSRSLWAGRLLVWNGNPVTGTQTLPPKTGAPRRSLKHLGAAGGEAEGWGLRAGGWCRCPPSPQGAAGGGVEAAGPRPSAARPQGAAARPHSPGMAAAAGEAGEAELGLLECRVCFEPYGPGGQRRPRNLPCGHVLCRGCLGALGGRGRLECPFCRRVCVPADTSDCLPLLQLLEVLGPACGILPAAGSGAPALRLALGGWGALVNPTGVAACLKSGRLAVAHDGKKRIHVYGHSGSCLQRFGERGEAGCDVKYPLDVAVTADGHVVVSDGGDRAVKAFDWEGRGVLAVREGFCLPWGLDATPESDVILADAEAGVLYRLTADFGKGELKKCQVLRAKLSSPRAVAVCRSSGAVVVVEHLKGRGPKGNSSRIKIFSADMDLVGQMDSFGLNLFFPSKIYTTAVAFDKEGRIVVTDVCSQAVICLGKPGEFPIFKPLISHGLSYPIGLTYTADNSLVVLDSGDHTVKIYSST</sequence>
<protein>
    <recommendedName>
        <fullName evidence="2">RING-type E3 ubiquitin transferase</fullName>
        <ecNumber evidence="2">2.3.2.27</ecNumber>
    </recommendedName>
</protein>
<dbReference type="SUPFAM" id="SSF57850">
    <property type="entry name" value="RING/U-box"/>
    <property type="match status" value="1"/>
</dbReference>
<dbReference type="GO" id="GO:0000209">
    <property type="term" value="P:protein polyubiquitination"/>
    <property type="evidence" value="ECO:0007669"/>
    <property type="project" value="TreeGrafter"/>
</dbReference>
<organism evidence="11 12">
    <name type="scientific">Aythya fuligula</name>
    <name type="common">Tufted duck</name>
    <name type="synonym">Anas fuligula</name>
    <dbReference type="NCBI Taxonomy" id="219594"/>
    <lineage>
        <taxon>Eukaryota</taxon>
        <taxon>Metazoa</taxon>
        <taxon>Chordata</taxon>
        <taxon>Craniata</taxon>
        <taxon>Vertebrata</taxon>
        <taxon>Euteleostomi</taxon>
        <taxon>Archelosauria</taxon>
        <taxon>Archosauria</taxon>
        <taxon>Dinosauria</taxon>
        <taxon>Saurischia</taxon>
        <taxon>Theropoda</taxon>
        <taxon>Coelurosauria</taxon>
        <taxon>Aves</taxon>
        <taxon>Neognathae</taxon>
        <taxon>Galloanserae</taxon>
        <taxon>Anseriformes</taxon>
        <taxon>Anatidae</taxon>
        <taxon>Aythyinae</taxon>
        <taxon>Aythya</taxon>
    </lineage>
</organism>
<dbReference type="PANTHER" id="PTHR24104:SF47">
    <property type="entry name" value="E3 UBIQUITIN-PROTEIN LIGASE NHLRC1"/>
    <property type="match status" value="1"/>
</dbReference>
<evidence type="ECO:0000256" key="5">
    <source>
        <dbReference type="ARBA" id="ARBA00022771"/>
    </source>
</evidence>
<evidence type="ECO:0000256" key="8">
    <source>
        <dbReference type="PROSITE-ProRule" id="PRU00504"/>
    </source>
</evidence>
<dbReference type="CDD" id="cd16516">
    <property type="entry name" value="RING-HC_malin"/>
    <property type="match status" value="1"/>
</dbReference>
<evidence type="ECO:0000256" key="7">
    <source>
        <dbReference type="PROSITE-ProRule" id="PRU00175"/>
    </source>
</evidence>
<feature type="repeat" description="NHL" evidence="8">
    <location>
        <begin position="362"/>
        <end position="405"/>
    </location>
</feature>
<dbReference type="SUPFAM" id="SSF101898">
    <property type="entry name" value="NHL repeat"/>
    <property type="match status" value="1"/>
</dbReference>
<keyword evidence="11" id="KW-1185">Reference proteome</keyword>
<dbReference type="CTD" id="378884"/>
<dbReference type="PROSITE" id="PS00518">
    <property type="entry name" value="ZF_RING_1"/>
    <property type="match status" value="1"/>
</dbReference>
<dbReference type="Gene3D" id="2.120.10.30">
    <property type="entry name" value="TolB, C-terminal domain"/>
    <property type="match status" value="2"/>
</dbReference>
<keyword evidence="4" id="KW-0677">Repeat</keyword>
<evidence type="ECO:0000256" key="4">
    <source>
        <dbReference type="ARBA" id="ARBA00022737"/>
    </source>
</evidence>
<accession>A0A6J3CEX0</accession>
<dbReference type="GO" id="GO:0005634">
    <property type="term" value="C:nucleus"/>
    <property type="evidence" value="ECO:0007669"/>
    <property type="project" value="TreeGrafter"/>
</dbReference>
<name>A0A6J3CEX0_AYTFU</name>
<dbReference type="Pfam" id="PF01436">
    <property type="entry name" value="NHL"/>
    <property type="match status" value="1"/>
</dbReference>
<keyword evidence="3" id="KW-0479">Metal-binding</keyword>
<evidence type="ECO:0000313" key="12">
    <source>
        <dbReference type="RefSeq" id="XP_032036619.1"/>
    </source>
</evidence>
<dbReference type="AlphaFoldDB" id="A0A6J3CEX0"/>
<feature type="repeat" description="NHL" evidence="8">
    <location>
        <begin position="562"/>
        <end position="594"/>
    </location>
</feature>
<evidence type="ECO:0000313" key="11">
    <source>
        <dbReference type="Proteomes" id="UP000504639"/>
    </source>
</evidence>
<gene>
    <name evidence="12" type="primary">NHLRC1</name>
</gene>
<dbReference type="GO" id="GO:0061630">
    <property type="term" value="F:ubiquitin protein ligase activity"/>
    <property type="evidence" value="ECO:0007669"/>
    <property type="project" value="UniProtKB-EC"/>
</dbReference>
<dbReference type="Proteomes" id="UP000504639">
    <property type="component" value="Chromosome 2"/>
</dbReference>
<dbReference type="PROSITE" id="PS51125">
    <property type="entry name" value="NHL"/>
    <property type="match status" value="2"/>
</dbReference>
<dbReference type="InParanoid" id="A0A6J3CEX0"/>
<dbReference type="InterPro" id="IPR017907">
    <property type="entry name" value="Znf_RING_CS"/>
</dbReference>
<keyword evidence="6" id="KW-0862">Zinc</keyword>
<dbReference type="EC" id="2.3.2.27" evidence="2"/>
<dbReference type="InterPro" id="IPR001258">
    <property type="entry name" value="NHL_repeat"/>
</dbReference>
<reference evidence="12" key="1">
    <citation type="submission" date="2025-08" db="UniProtKB">
        <authorList>
            <consortium name="RefSeq"/>
        </authorList>
    </citation>
    <scope>IDENTIFICATION</scope>
    <source>
        <tissue evidence="12">Lung</tissue>
    </source>
</reference>
<dbReference type="Pfam" id="PF13445">
    <property type="entry name" value="zf-RING_UBOX"/>
    <property type="match status" value="1"/>
</dbReference>
<keyword evidence="5 7" id="KW-0863">Zinc-finger</keyword>
<evidence type="ECO:0000256" key="9">
    <source>
        <dbReference type="SAM" id="MobiDB-lite"/>
    </source>
</evidence>
<dbReference type="CDD" id="cd14961">
    <property type="entry name" value="NHL_TRIM32_like"/>
    <property type="match status" value="1"/>
</dbReference>
<dbReference type="KEGG" id="aful:116485421"/>
<evidence type="ECO:0000259" key="10">
    <source>
        <dbReference type="PROSITE" id="PS50089"/>
    </source>
</evidence>
<dbReference type="SMART" id="SM00184">
    <property type="entry name" value="RING"/>
    <property type="match status" value="1"/>
</dbReference>
<dbReference type="GeneID" id="116485421"/>
<dbReference type="PROSITE" id="PS50089">
    <property type="entry name" value="ZF_RING_2"/>
    <property type="match status" value="1"/>
</dbReference>
<evidence type="ECO:0000256" key="1">
    <source>
        <dbReference type="ARBA" id="ARBA00000900"/>
    </source>
</evidence>
<dbReference type="InterPro" id="IPR027370">
    <property type="entry name" value="Znf-RING_euk"/>
</dbReference>
<proteinExistence type="predicted"/>
<dbReference type="RefSeq" id="XP_032036619.1">
    <property type="nucleotide sequence ID" value="XM_032180728.1"/>
</dbReference>
<dbReference type="GO" id="GO:0008270">
    <property type="term" value="F:zinc ion binding"/>
    <property type="evidence" value="ECO:0007669"/>
    <property type="project" value="UniProtKB-KW"/>
</dbReference>
<dbReference type="GO" id="GO:0043161">
    <property type="term" value="P:proteasome-mediated ubiquitin-dependent protein catabolic process"/>
    <property type="evidence" value="ECO:0007669"/>
    <property type="project" value="TreeGrafter"/>
</dbReference>
<evidence type="ECO:0000256" key="3">
    <source>
        <dbReference type="ARBA" id="ARBA00022723"/>
    </source>
</evidence>
<comment type="catalytic activity">
    <reaction evidence="1">
        <text>S-ubiquitinyl-[E2 ubiquitin-conjugating enzyme]-L-cysteine + [acceptor protein]-L-lysine = [E2 ubiquitin-conjugating enzyme]-L-cysteine + N(6)-ubiquitinyl-[acceptor protein]-L-lysine.</text>
        <dbReference type="EC" id="2.3.2.27"/>
    </reaction>
</comment>
<dbReference type="PANTHER" id="PTHR24104">
    <property type="entry name" value="E3 UBIQUITIN-PROTEIN LIGASE NHLRC1-RELATED"/>
    <property type="match status" value="1"/>
</dbReference>
<evidence type="ECO:0000256" key="2">
    <source>
        <dbReference type="ARBA" id="ARBA00012483"/>
    </source>
</evidence>
<evidence type="ECO:0000256" key="6">
    <source>
        <dbReference type="ARBA" id="ARBA00022833"/>
    </source>
</evidence>
<feature type="region of interest" description="Disordered" evidence="9">
    <location>
        <begin position="190"/>
        <end position="223"/>
    </location>
</feature>
<dbReference type="Gene3D" id="3.30.40.10">
    <property type="entry name" value="Zinc/RING finger domain, C3HC4 (zinc finger)"/>
    <property type="match status" value="1"/>
</dbReference>
<dbReference type="InterPro" id="IPR013083">
    <property type="entry name" value="Znf_RING/FYVE/PHD"/>
</dbReference>
<dbReference type="InterPro" id="IPR011042">
    <property type="entry name" value="6-blade_b-propeller_TolB-like"/>
</dbReference>
<dbReference type="InterPro" id="IPR001841">
    <property type="entry name" value="Znf_RING"/>
</dbReference>